<dbReference type="GO" id="GO:0009055">
    <property type="term" value="F:electron transfer activity"/>
    <property type="evidence" value="ECO:0007669"/>
    <property type="project" value="InterPro"/>
</dbReference>
<dbReference type="GO" id="GO:0020037">
    <property type="term" value="F:heme binding"/>
    <property type="evidence" value="ECO:0007669"/>
    <property type="project" value="InterPro"/>
</dbReference>
<evidence type="ECO:0000313" key="6">
    <source>
        <dbReference type="Proteomes" id="UP000219215"/>
    </source>
</evidence>
<dbReference type="Proteomes" id="UP000219215">
    <property type="component" value="Chromosome DPRO"/>
</dbReference>
<gene>
    <name evidence="5" type="ORF">DPRO_1729</name>
</gene>
<dbReference type="InterPro" id="IPR009056">
    <property type="entry name" value="Cyt_c-like_dom"/>
</dbReference>
<keyword evidence="6" id="KW-1185">Reference proteome</keyword>
<sequence length="110" mass="12004">MEETMSRKLMLIVSTLLISIFAFSAAFAMGGGNARKGKFLYRKNCRSCHGTSASDLSPSSKTQAQWTATFADTGKIQCSGDWTISEQDLNDIFTYLHDYASDSPSPAKCS</sequence>
<feature type="domain" description="Cytochrome c" evidence="4">
    <location>
        <begin position="33"/>
        <end position="96"/>
    </location>
</feature>
<name>A0A2C8F861_9BACT</name>
<dbReference type="EMBL" id="LT907975">
    <property type="protein sequence ID" value="SOB58629.1"/>
    <property type="molecule type" value="Genomic_DNA"/>
</dbReference>
<dbReference type="KEGG" id="pprf:DPRO_1729"/>
<dbReference type="Pfam" id="PF13442">
    <property type="entry name" value="Cytochrome_CBB3"/>
    <property type="match status" value="1"/>
</dbReference>
<dbReference type="InterPro" id="IPR036909">
    <property type="entry name" value="Cyt_c-like_dom_sf"/>
</dbReference>
<reference evidence="6" key="1">
    <citation type="submission" date="2017-09" db="EMBL/GenBank/DDBJ databases">
        <authorList>
            <person name="Regsiter A."/>
            <person name="William W."/>
        </authorList>
    </citation>
    <scope>NUCLEOTIDE SEQUENCE [LARGE SCALE GENOMIC DNA]</scope>
    <source>
        <strain evidence="6">500-1</strain>
    </source>
</reference>
<keyword evidence="2" id="KW-0479">Metal-binding</keyword>
<evidence type="ECO:0000256" key="2">
    <source>
        <dbReference type="ARBA" id="ARBA00022723"/>
    </source>
</evidence>
<evidence type="ECO:0000259" key="4">
    <source>
        <dbReference type="Pfam" id="PF13442"/>
    </source>
</evidence>
<evidence type="ECO:0000256" key="1">
    <source>
        <dbReference type="ARBA" id="ARBA00022617"/>
    </source>
</evidence>
<keyword evidence="1" id="KW-0349">Heme</keyword>
<keyword evidence="3" id="KW-0408">Iron</keyword>
<accession>A0A2C8F861</accession>
<proteinExistence type="predicted"/>
<evidence type="ECO:0000313" key="5">
    <source>
        <dbReference type="EMBL" id="SOB58629.1"/>
    </source>
</evidence>
<dbReference type="SUPFAM" id="SSF46626">
    <property type="entry name" value="Cytochrome c"/>
    <property type="match status" value="1"/>
</dbReference>
<dbReference type="GO" id="GO:0046872">
    <property type="term" value="F:metal ion binding"/>
    <property type="evidence" value="ECO:0007669"/>
    <property type="project" value="UniProtKB-KW"/>
</dbReference>
<protein>
    <submittedName>
        <fullName evidence="5">Cytochrome c family protein</fullName>
    </submittedName>
</protein>
<dbReference type="Gene3D" id="1.10.760.10">
    <property type="entry name" value="Cytochrome c-like domain"/>
    <property type="match status" value="1"/>
</dbReference>
<evidence type="ECO:0000256" key="3">
    <source>
        <dbReference type="ARBA" id="ARBA00023004"/>
    </source>
</evidence>
<organism evidence="5 6">
    <name type="scientific">Pseudodesulfovibrio profundus</name>
    <dbReference type="NCBI Taxonomy" id="57320"/>
    <lineage>
        <taxon>Bacteria</taxon>
        <taxon>Pseudomonadati</taxon>
        <taxon>Thermodesulfobacteriota</taxon>
        <taxon>Desulfovibrionia</taxon>
        <taxon>Desulfovibrionales</taxon>
        <taxon>Desulfovibrionaceae</taxon>
    </lineage>
</organism>
<dbReference type="AlphaFoldDB" id="A0A2C8F861"/>